<dbReference type="EMBL" id="JABWDY010005464">
    <property type="protein sequence ID" value="KAF5204414.1"/>
    <property type="molecule type" value="Genomic_DNA"/>
</dbReference>
<dbReference type="InterPro" id="IPR045853">
    <property type="entry name" value="Pep_chain_release_fac_I_sf"/>
</dbReference>
<sequence length="275" mass="29742">MAQSLLCLLKGLFCIHHHPHSSFVSICSTQKQYVKNRLLFPSNRGGGGGGELLFQYTTNKGGILININKRGCSSFSSYSSTGIGIGNNNENENEKSRKIDYLKLSDEELMRQCDMGTFKSSGPGGQHRNKRETAVRLKHLPTGIISQASEDRSQHKNRASALSRLRTLLALKVRNTIIINQQQQASSYNPPPELLQILPLKSTLRAAAATTGGQIGPNNPKFASGMQALLDLLHAVGGSVSDAAKMLGLSTGALSKLILSDDSLRMAVNELRASK</sequence>
<name>A0A7J6X418_THATH</name>
<dbReference type="Proteomes" id="UP000554482">
    <property type="component" value="Unassembled WGS sequence"/>
</dbReference>
<comment type="caution">
    <text evidence="3">The sequence shown here is derived from an EMBL/GenBank/DDBJ whole genome shotgun (WGS) entry which is preliminary data.</text>
</comment>
<proteinExistence type="inferred from homology"/>
<evidence type="ECO:0000256" key="1">
    <source>
        <dbReference type="ARBA" id="ARBA00010835"/>
    </source>
</evidence>
<protein>
    <submittedName>
        <fullName evidence="3">Class i peptide chain release factor</fullName>
    </submittedName>
</protein>
<gene>
    <name evidence="3" type="ORF">FRX31_005999</name>
</gene>
<dbReference type="GO" id="GO:0003747">
    <property type="term" value="F:translation release factor activity"/>
    <property type="evidence" value="ECO:0007669"/>
    <property type="project" value="InterPro"/>
</dbReference>
<keyword evidence="4" id="KW-1185">Reference proteome</keyword>
<evidence type="ECO:0000313" key="3">
    <source>
        <dbReference type="EMBL" id="KAF5204414.1"/>
    </source>
</evidence>
<evidence type="ECO:0000259" key="2">
    <source>
        <dbReference type="Pfam" id="PF00472"/>
    </source>
</evidence>
<organism evidence="3 4">
    <name type="scientific">Thalictrum thalictroides</name>
    <name type="common">Rue-anemone</name>
    <name type="synonym">Anemone thalictroides</name>
    <dbReference type="NCBI Taxonomy" id="46969"/>
    <lineage>
        <taxon>Eukaryota</taxon>
        <taxon>Viridiplantae</taxon>
        <taxon>Streptophyta</taxon>
        <taxon>Embryophyta</taxon>
        <taxon>Tracheophyta</taxon>
        <taxon>Spermatophyta</taxon>
        <taxon>Magnoliopsida</taxon>
        <taxon>Ranunculales</taxon>
        <taxon>Ranunculaceae</taxon>
        <taxon>Thalictroideae</taxon>
        <taxon>Thalictrum</taxon>
    </lineage>
</organism>
<dbReference type="InterPro" id="IPR050057">
    <property type="entry name" value="Prokaryotic/Mito_RF"/>
</dbReference>
<evidence type="ECO:0000313" key="4">
    <source>
        <dbReference type="Proteomes" id="UP000554482"/>
    </source>
</evidence>
<dbReference type="AlphaFoldDB" id="A0A7J6X418"/>
<dbReference type="GO" id="GO:0009507">
    <property type="term" value="C:chloroplast"/>
    <property type="evidence" value="ECO:0007669"/>
    <property type="project" value="TreeGrafter"/>
</dbReference>
<dbReference type="SUPFAM" id="SSF75620">
    <property type="entry name" value="Release factor"/>
    <property type="match status" value="1"/>
</dbReference>
<feature type="non-terminal residue" evidence="3">
    <location>
        <position position="275"/>
    </location>
</feature>
<reference evidence="3 4" key="1">
    <citation type="submission" date="2020-06" db="EMBL/GenBank/DDBJ databases">
        <title>Transcriptomic and genomic resources for Thalictrum thalictroides and T. hernandezii: Facilitating candidate gene discovery in an emerging model plant lineage.</title>
        <authorList>
            <person name="Arias T."/>
            <person name="Riano-Pachon D.M."/>
            <person name="Di Stilio V.S."/>
        </authorList>
    </citation>
    <scope>NUCLEOTIDE SEQUENCE [LARGE SCALE GENOMIC DNA]</scope>
    <source>
        <strain evidence="4">cv. WT478/WT964</strain>
        <tissue evidence="3">Leaves</tissue>
    </source>
</reference>
<dbReference type="PANTHER" id="PTHR43804">
    <property type="entry name" value="LD18447P"/>
    <property type="match status" value="1"/>
</dbReference>
<dbReference type="OrthoDB" id="2019491at2759"/>
<dbReference type="InterPro" id="IPR000352">
    <property type="entry name" value="Pep_chain_release_fac_I"/>
</dbReference>
<dbReference type="PANTHER" id="PTHR43804:SF6">
    <property type="entry name" value="CLASS I PEPTIDE CHAIN RELEASE FACTOR"/>
    <property type="match status" value="1"/>
</dbReference>
<dbReference type="Gene3D" id="3.30.160.20">
    <property type="match status" value="1"/>
</dbReference>
<dbReference type="Pfam" id="PF00472">
    <property type="entry name" value="RF-1"/>
    <property type="match status" value="1"/>
</dbReference>
<comment type="similarity">
    <text evidence="1">Belongs to the prokaryotic/mitochondrial release factor family.</text>
</comment>
<feature type="domain" description="Prokaryotic-type class I peptide chain release factors" evidence="2">
    <location>
        <begin position="112"/>
        <end position="172"/>
    </location>
</feature>
<accession>A0A7J6X418</accession>